<comment type="caution">
    <text evidence="2">The sequence shown here is derived from an EMBL/GenBank/DDBJ whole genome shotgun (WGS) entry which is preliminary data.</text>
</comment>
<gene>
    <name evidence="2" type="ORF">Q4490_14450</name>
</gene>
<protein>
    <submittedName>
        <fullName evidence="2">Uncharacterized protein</fullName>
    </submittedName>
</protein>
<keyword evidence="1" id="KW-0812">Transmembrane</keyword>
<evidence type="ECO:0000313" key="2">
    <source>
        <dbReference type="EMBL" id="MDO6454770.1"/>
    </source>
</evidence>
<reference evidence="2" key="1">
    <citation type="submission" date="2023-07" db="EMBL/GenBank/DDBJ databases">
        <title>Genome content predicts the carbon catabolic preferences of heterotrophic bacteria.</title>
        <authorList>
            <person name="Gralka M."/>
        </authorList>
    </citation>
    <scope>NUCLEOTIDE SEQUENCE</scope>
    <source>
        <strain evidence="2">I2M16</strain>
    </source>
</reference>
<organism evidence="2 3">
    <name type="scientific">Neptunomonas phycophila</name>
    <dbReference type="NCBI Taxonomy" id="1572645"/>
    <lineage>
        <taxon>Bacteria</taxon>
        <taxon>Pseudomonadati</taxon>
        <taxon>Pseudomonadota</taxon>
        <taxon>Gammaproteobacteria</taxon>
        <taxon>Oceanospirillales</taxon>
        <taxon>Oceanospirillaceae</taxon>
        <taxon>Neptunomonas</taxon>
    </lineage>
</organism>
<dbReference type="EMBL" id="JAUOPG010000010">
    <property type="protein sequence ID" value="MDO6454770.1"/>
    <property type="molecule type" value="Genomic_DNA"/>
</dbReference>
<dbReference type="Proteomes" id="UP001169862">
    <property type="component" value="Unassembled WGS sequence"/>
</dbReference>
<keyword evidence="1" id="KW-0472">Membrane</keyword>
<sequence>MFTLLLLAAYYMLYLCGVLYEPTGLVLLLSDEVSFYALCLSAFLLNIFLLRRWFVLPDDEPNPYFLVSFVELLPVATVPEVKDVVQAAHGCRAPPISA</sequence>
<dbReference type="AlphaFoldDB" id="A0AAW7XPP7"/>
<dbReference type="RefSeq" id="WP_303551573.1">
    <property type="nucleotide sequence ID" value="NZ_JAUOPG010000010.1"/>
</dbReference>
<evidence type="ECO:0000256" key="1">
    <source>
        <dbReference type="SAM" id="Phobius"/>
    </source>
</evidence>
<feature type="transmembrane region" description="Helical" evidence="1">
    <location>
        <begin position="33"/>
        <end position="50"/>
    </location>
</feature>
<accession>A0AAW7XPP7</accession>
<keyword evidence="1" id="KW-1133">Transmembrane helix</keyword>
<proteinExistence type="predicted"/>
<name>A0AAW7XPP7_9GAMM</name>
<evidence type="ECO:0000313" key="3">
    <source>
        <dbReference type="Proteomes" id="UP001169862"/>
    </source>
</evidence>